<dbReference type="SUPFAM" id="SSF55781">
    <property type="entry name" value="GAF domain-like"/>
    <property type="match status" value="1"/>
</dbReference>
<evidence type="ECO:0008006" key="2">
    <source>
        <dbReference type="Google" id="ProtNLM"/>
    </source>
</evidence>
<dbReference type="Gene3D" id="3.30.450.40">
    <property type="match status" value="1"/>
</dbReference>
<dbReference type="Gene3D" id="3.30.450.20">
    <property type="entry name" value="PAS domain"/>
    <property type="match status" value="1"/>
</dbReference>
<evidence type="ECO:0000313" key="1">
    <source>
        <dbReference type="EMBL" id="GAG87678.1"/>
    </source>
</evidence>
<dbReference type="InterPro" id="IPR029016">
    <property type="entry name" value="GAF-like_dom_sf"/>
</dbReference>
<organism evidence="1">
    <name type="scientific">marine sediment metagenome</name>
    <dbReference type="NCBI Taxonomy" id="412755"/>
    <lineage>
        <taxon>unclassified sequences</taxon>
        <taxon>metagenomes</taxon>
        <taxon>ecological metagenomes</taxon>
    </lineage>
</organism>
<dbReference type="InterPro" id="IPR035965">
    <property type="entry name" value="PAS-like_dom_sf"/>
</dbReference>
<accession>X1BU06</accession>
<reference evidence="1" key="1">
    <citation type="journal article" date="2014" name="Front. Microbiol.">
        <title>High frequency of phylogenetically diverse reductive dehalogenase-homologous genes in deep subseafloor sedimentary metagenomes.</title>
        <authorList>
            <person name="Kawai M."/>
            <person name="Futagami T."/>
            <person name="Toyoda A."/>
            <person name="Takaki Y."/>
            <person name="Nishi S."/>
            <person name="Hori S."/>
            <person name="Arai W."/>
            <person name="Tsubouchi T."/>
            <person name="Morono Y."/>
            <person name="Uchiyama I."/>
            <person name="Ito T."/>
            <person name="Fujiyama A."/>
            <person name="Inagaki F."/>
            <person name="Takami H."/>
        </authorList>
    </citation>
    <scope>NUCLEOTIDE SEQUENCE</scope>
    <source>
        <strain evidence="1">Expedition CK06-06</strain>
    </source>
</reference>
<protein>
    <recommendedName>
        <fullName evidence="2">GAF domain-containing protein</fullName>
    </recommendedName>
</protein>
<dbReference type="AlphaFoldDB" id="X1BU06"/>
<dbReference type="EMBL" id="BART01015690">
    <property type="protein sequence ID" value="GAG87678.1"/>
    <property type="molecule type" value="Genomic_DNA"/>
</dbReference>
<dbReference type="SUPFAM" id="SSF55785">
    <property type="entry name" value="PYP-like sensor domain (PAS domain)"/>
    <property type="match status" value="1"/>
</dbReference>
<gene>
    <name evidence="1" type="ORF">S01H4_30405</name>
</gene>
<comment type="caution">
    <text evidence="1">The sequence shown here is derived from an EMBL/GenBank/DDBJ whole genome shotgun (WGS) entry which is preliminary data.</text>
</comment>
<proteinExistence type="predicted"/>
<name>X1BU06_9ZZZZ</name>
<sequence length="208" mass="23925">MKKSPYDIVFTKGVALINDNFPEFIKKFFPSTDISSTAVIPLFSKFEIIGSINMIFRNTKSLSPEEMELIITIGLELGTAIERMQNKEELRQSEIKNNILFEHIPFSIFKISKHGILLEIKLDKKIKAIMEQMFESKNFIGKHMSNLLPSDTTDAVQEKIEQALKDNESKEMKIILSIKDNQIIFQSNIVPLGDNEVLVFLQNLTRTW</sequence>